<evidence type="ECO:0000313" key="54">
    <source>
        <dbReference type="EMBL" id="QAV42802.1"/>
    </source>
</evidence>
<dbReference type="Proteomes" id="UP000293008">
    <property type="component" value="Segment"/>
</dbReference>
<dbReference type="EMBL" id="MK388115">
    <property type="protein sequence ID" value="QAV38070.1"/>
    <property type="molecule type" value="Genomic_DNA"/>
</dbReference>
<dbReference type="Proteomes" id="UP000294127">
    <property type="component" value="Segment"/>
</dbReference>
<dbReference type="Proteomes" id="UP000294249">
    <property type="component" value="Segment"/>
</dbReference>
<dbReference type="Proteomes" id="UP000293069">
    <property type="component" value="Segment"/>
</dbReference>
<dbReference type="EMBL" id="MK388137">
    <property type="protein sequence ID" value="QAV41788.1"/>
    <property type="molecule type" value="Genomic_DNA"/>
</dbReference>
<evidence type="ECO:0000313" key="52">
    <source>
        <dbReference type="EMBL" id="QAV42464.1"/>
    </source>
</evidence>
<dbReference type="Proteomes" id="UP000293894">
    <property type="component" value="Genome"/>
</dbReference>
<evidence type="ECO:0000313" key="24">
    <source>
        <dbReference type="EMBL" id="QAV36718.1"/>
    </source>
</evidence>
<dbReference type="EMBL" id="MK388143">
    <property type="protein sequence ID" value="QAV42802.1"/>
    <property type="molecule type" value="Genomic_DNA"/>
</dbReference>
<evidence type="ECO:0000313" key="23">
    <source>
        <dbReference type="EMBL" id="QAV36380.1"/>
    </source>
</evidence>
<dbReference type="EMBL" id="MK388107">
    <property type="protein sequence ID" value="QAV36718.1"/>
    <property type="molecule type" value="Genomic_DNA"/>
</dbReference>
<dbReference type="EMBL" id="MK388139">
    <property type="protein sequence ID" value="QAV42126.1"/>
    <property type="molecule type" value="Genomic_DNA"/>
</dbReference>
<evidence type="ECO:0000313" key="21">
    <source>
        <dbReference type="EMBL" id="QAV35535.1"/>
    </source>
</evidence>
<evidence type="ECO:0000256" key="3">
    <source>
        <dbReference type="ARBA" id="ARBA00022595"/>
    </source>
</evidence>
<dbReference type="EMBL" id="MK388111">
    <property type="protein sequence ID" value="QAV37394.1"/>
    <property type="molecule type" value="Genomic_DNA"/>
</dbReference>
<evidence type="ECO:0000313" key="19">
    <source>
        <dbReference type="EMBL" id="QAV35197.1"/>
    </source>
</evidence>
<dbReference type="GO" id="GO:0046718">
    <property type="term" value="P:symbiont entry into host cell"/>
    <property type="evidence" value="ECO:0007669"/>
    <property type="project" value="UniProtKB-KW"/>
</dbReference>
<dbReference type="EMBL" id="MK388095">
    <property type="protein sequence ID" value="QAV34690.1"/>
    <property type="molecule type" value="Genomic_DNA"/>
</dbReference>
<evidence type="ECO:0000313" key="13">
    <source>
        <dbReference type="EMBL" id="AFU77640.1"/>
    </source>
</evidence>
<dbReference type="EMBL" id="MK388131">
    <property type="protein sequence ID" value="QAV40774.1"/>
    <property type="molecule type" value="Genomic_DNA"/>
</dbReference>
<dbReference type="EMBL" id="MK388117">
    <property type="protein sequence ID" value="QAV38408.1"/>
    <property type="molecule type" value="Genomic_DNA"/>
</dbReference>
<dbReference type="EMBL" id="MK388106">
    <property type="protein sequence ID" value="QAV36549.1"/>
    <property type="molecule type" value="Genomic_DNA"/>
</dbReference>
<dbReference type="Proteomes" id="UP000293947">
    <property type="component" value="Genome"/>
</dbReference>
<dbReference type="EMBL" id="MK388119">
    <property type="protein sequence ID" value="QAV38746.1"/>
    <property type="molecule type" value="Genomic_DNA"/>
</dbReference>
<dbReference type="Proteomes" id="UP000294146">
    <property type="component" value="Segment"/>
</dbReference>
<dbReference type="EMBL" id="MK388124">
    <property type="protein sequence ID" value="QAV39591.1"/>
    <property type="molecule type" value="Genomic_DNA"/>
</dbReference>
<evidence type="ECO:0000313" key="45">
    <source>
        <dbReference type="EMBL" id="QAV41281.1"/>
    </source>
</evidence>
<dbReference type="Proteomes" id="UP000291359">
    <property type="component" value="Segment"/>
</dbReference>
<dbReference type="EMBL" id="MK388120">
    <property type="protein sequence ID" value="QAV38915.1"/>
    <property type="molecule type" value="Genomic_DNA"/>
</dbReference>
<gene>
    <name evidence="11 12" type="ORF">m039L</name>
</gene>
<dbReference type="Proteomes" id="UP000291149">
    <property type="component" value="Segment"/>
</dbReference>
<sequence>MDKLYTALFGVFMTSTDDDFNNFIEVVKSVLTDKPSYMPGISKGTTWWLVIIAVAVVMCLVFFLMMYLKAIRRN</sequence>
<dbReference type="EMBL" id="MK388136">
    <property type="protein sequence ID" value="QAV41619.1"/>
    <property type="molecule type" value="Genomic_DNA"/>
</dbReference>
<dbReference type="EMBL" id="MK388144">
    <property type="protein sequence ID" value="QAV42971.1"/>
    <property type="molecule type" value="Genomic_DNA"/>
</dbReference>
<evidence type="ECO:0000313" key="49">
    <source>
        <dbReference type="EMBL" id="QAV41957.1"/>
    </source>
</evidence>
<dbReference type="Proteomes" id="UP000291211">
    <property type="component" value="Genome"/>
</dbReference>
<dbReference type="Proteomes" id="UP000096711">
    <property type="component" value="Segment"/>
</dbReference>
<evidence type="ECO:0000313" key="53">
    <source>
        <dbReference type="EMBL" id="QAV42633.1"/>
    </source>
</evidence>
<dbReference type="EMBL" id="MK388102">
    <property type="protein sequence ID" value="QAV35873.1"/>
    <property type="molecule type" value="Genomic_DNA"/>
</dbReference>
<evidence type="ECO:0000313" key="18">
    <source>
        <dbReference type="EMBL" id="QAV35028.1"/>
    </source>
</evidence>
<evidence type="ECO:0000313" key="32">
    <source>
        <dbReference type="EMBL" id="QAV38408.1"/>
    </source>
</evidence>
<evidence type="ECO:0000313" key="55">
    <source>
        <dbReference type="EMBL" id="QAV42971.1"/>
    </source>
</evidence>
<dbReference type="EMBL" id="MK388121">
    <property type="protein sequence ID" value="QAV39084.1"/>
    <property type="molecule type" value="Genomic_DNA"/>
</dbReference>
<dbReference type="OrthoDB" id="27234at10239"/>
<dbReference type="Proteomes" id="UP000291978">
    <property type="component" value="Segment"/>
</dbReference>
<dbReference type="Proteomes" id="UP000293058">
    <property type="component" value="Genome"/>
</dbReference>
<dbReference type="Proteomes" id="UP000293753">
    <property type="component" value="Genome"/>
</dbReference>
<name>B2CWE6_9POXV</name>
<dbReference type="Proteomes" id="UP000291891">
    <property type="component" value="Segment"/>
</dbReference>
<evidence type="ECO:0000313" key="42">
    <source>
        <dbReference type="EMBL" id="QAV40098.1"/>
    </source>
</evidence>
<dbReference type="KEGG" id="vg:932115"/>
<keyword evidence="6" id="KW-0426">Late protein</keyword>
<reference evidence="56 62" key="5">
    <citation type="submission" date="2019-04" db="EMBL/GenBank/DDBJ databases">
        <title>Identification of a recombinant Myxoma virus infecting Iberian hare.</title>
        <authorList>
            <person name="Agueda-Pinto A."/>
            <person name="Lemos de Matos A."/>
            <person name="Abrantes M."/>
            <person name="Kraberger S."/>
            <person name="Gortazar C."/>
            <person name="McFadden G."/>
            <person name="Varsani A."/>
            <person name="Esteves P.J."/>
        </authorList>
    </citation>
    <scope>NUCLEOTIDE SEQUENCE [LARGE SCALE GENOMIC DNA]</scope>
    <source>
        <strain evidence="56">Toledo</strain>
    </source>
</reference>
<dbReference type="EMBL" id="MK388134">
    <property type="protein sequence ID" value="QAV41281.1"/>
    <property type="molecule type" value="Genomic_DNA"/>
</dbReference>
<reference evidence="60 61" key="4">
    <citation type="journal article" date="2019" name="J. Virol.">
        <title>Punctuated evolution of myxoma virus: rapid and disjunct evolution of a recent viral lineage in Australia.</title>
        <authorList>
            <person name="Eden J.-S."/>
            <person name="Kerr P.J."/>
            <person name="Holmes E.C."/>
        </authorList>
    </citation>
    <scope>NUCLEOTIDE SEQUENCE [LARGE SCALE GENOMIC DNA]</scope>
    <source>
        <strain evidence="19">Aust/ACT/Acton/04-2014</strain>
        <strain evidence="28">Aust/ACT/Acton/07-2008</strain>
        <strain evidence="26">Aust/ACT/Acton/08-2014</strain>
        <strain evidence="25">Aust/ACT/Acton/12-2012</strain>
        <strain evidence="24">Aust/ACT/Mulligans Flat</strain>
        <strain evidence="16">Aust/ACT/Mulligans Flat/04-2013/1</strain>
        <strain evidence="14">Aust/ACT/Mulligans Flat/04-2013/2</strain>
        <strain evidence="40">Aust/ACT/Symonston/01-2016</strain>
        <strain evidence="22">Aust/NSW/Avenel/11-1990</strain>
        <strain evidence="37">Aust/NSW/Bluegums/04-2015</strain>
        <strain evidence="32">Aust/NSW/Carwoola/12-2014</strain>
        <strain evidence="33">Aust/NSW/Deniliquin/02-2015</strain>
        <strain evidence="17">Aust/NSW/Euchareena</strain>
        <strain evidence="36">Aust/NSW/Murrumbateman/10-2014</strain>
        <strain evidence="38">Aust/SA/ABC Range/12-2014</strain>
        <strain evidence="21">Aust/SA/Adelaide Hills/05-2012</strain>
        <strain evidence="51">Aust/SA/Brooklyn Park/05-2016</strain>
        <strain evidence="15">Aust/SA/Coomandook/12-2013</strain>
        <strain evidence="50">Aust/SA/Echunga/05-2016</strain>
        <strain evidence="44">Aust/SA/Flinders Ranges/12-2015/1</strain>
        <strain evidence="45">Aust/SA/Flinders Ranges/12-2015/2</strain>
        <strain evidence="47">Aust/SA/Kangarilla/09-2015</strain>
        <strain evidence="52">Aust/SA/Lameroo/04-2016</strain>
        <strain evidence="29">Aust/SA/Monarto Zoo/11-2013</strain>
        <strain evidence="34">Aust/SA/Mt Gambier/01-2015</strain>
        <strain evidence="54">Aust/SA/Mt Gambier/03-2015</strain>
        <strain evidence="46">Aust/SA/Mt Gambier/09-2015</strain>
        <strain evidence="53">Aust/SA/Olympic Dam/08-2015</strain>
        <strain evidence="55">Aust/SA/Port Augusta/10-2014</strain>
        <strain evidence="41">Aust/SA/Pukatja/03-2016</strain>
        <strain evidence="35">Aust/SA/Qualco/01-2015</strain>
        <strain evidence="42">Aust/SA/Quorn/03-2016</strain>
        <strain evidence="43">Aust/SA/Sandy Creek/04-2016</strain>
        <strain evidence="48">Aust/SA/Stewarts Range Rd/09-2015</strain>
        <strain evidence="18">Aust/SA/Turretfield</strain>
        <strain evidence="49">Aust/SA/Waterfall Gully/09-2015</strain>
        <strain evidence="39">Aust/SA/Wilpena/11-2014</strain>
        <strain evidence="23">Aust/Vic/Hattah/10-2012</strain>
        <strain evidence="27">Aust/Vic/Hoppers Crossing/03-2012</strain>
        <strain evidence="20">Aust/Vic/Wonga Park/03-2012</strain>
        <strain evidence="31">MYXV/AUS/1949</strain>
        <strain evidence="30">SLS/AUS/1956</strain>
    </source>
</reference>
<dbReference type="Proteomes" id="UP000293991">
    <property type="component" value="Segment"/>
</dbReference>
<evidence type="ECO:0000256" key="7">
    <source>
        <dbReference type="ARBA" id="ARBA00022989"/>
    </source>
</evidence>
<evidence type="ECO:0000313" key="43">
    <source>
        <dbReference type="EMBL" id="QAV40267.1"/>
    </source>
</evidence>
<evidence type="ECO:0000313" key="27">
    <source>
        <dbReference type="EMBL" id="QAV37394.1"/>
    </source>
</evidence>
<dbReference type="Proteomes" id="UP000292676">
    <property type="component" value="Segment"/>
</dbReference>
<dbReference type="EMBL" id="MK388122">
    <property type="protein sequence ID" value="QAV39253.1"/>
    <property type="molecule type" value="Genomic_DNA"/>
</dbReference>
<evidence type="ECO:0000313" key="35">
    <source>
        <dbReference type="EMBL" id="QAV38915.1"/>
    </source>
</evidence>
<evidence type="ECO:0000256" key="2">
    <source>
        <dbReference type="ARBA" id="ARBA00004381"/>
    </source>
</evidence>
<evidence type="ECO:0000313" key="36">
    <source>
        <dbReference type="EMBL" id="QAV39084.1"/>
    </source>
</evidence>
<dbReference type="Proteomes" id="UP000291566">
    <property type="component" value="Segment"/>
</dbReference>
<dbReference type="Proteomes" id="UP000291627">
    <property type="component" value="Segment"/>
</dbReference>
<dbReference type="EMBL" id="MK388142">
    <property type="protein sequence ID" value="QAV42633.1"/>
    <property type="molecule type" value="Genomic_DNA"/>
</dbReference>
<protein>
    <submittedName>
        <fullName evidence="56">M039L</fullName>
    </submittedName>
    <submittedName>
        <fullName evidence="11">M39L</fullName>
    </submittedName>
</protein>
<dbReference type="EMBL" id="MK388118">
    <property type="protein sequence ID" value="QAV38577.1"/>
    <property type="molecule type" value="Genomic_DNA"/>
</dbReference>
<dbReference type="EMBL" id="MK388126">
    <property type="protein sequence ID" value="QAV39929.1"/>
    <property type="molecule type" value="Genomic_DNA"/>
</dbReference>
<evidence type="ECO:0000313" key="16">
    <source>
        <dbReference type="EMBL" id="QAV34690.1"/>
    </source>
</evidence>
<reference evidence="12 58" key="2">
    <citation type="journal article" date="2011" name="Emerg. Infect. Dis.">
        <title>Genome sequence of SG33 strain and recombination between wild-type and vaccine myxoma viruses.</title>
        <authorList>
            <person name="Camus-Bouclainville C."/>
            <person name="Gretillat M."/>
            <person name="Py R."/>
            <person name="Gelfi J."/>
            <person name="Guerin J.L."/>
            <person name="Bertagnoli S."/>
        </authorList>
    </citation>
    <scope>NUCLEOTIDE SEQUENCE [LARGE SCALE GENOMIC DNA]</scope>
    <source>
        <strain evidence="12">SG33</strain>
    </source>
</reference>
<accession>B2CWE6</accession>
<evidence type="ECO:0000313" key="26">
    <source>
        <dbReference type="EMBL" id="QAV37225.1"/>
    </source>
</evidence>
<dbReference type="EMBL" id="MK388140">
    <property type="protein sequence ID" value="QAV42295.1"/>
    <property type="molecule type" value="Genomic_DNA"/>
</dbReference>
<feature type="transmembrane region" description="Helical" evidence="10">
    <location>
        <begin position="47"/>
        <end position="68"/>
    </location>
</feature>
<dbReference type="EMBL" id="MK388125">
    <property type="protein sequence ID" value="QAV39760.1"/>
    <property type="molecule type" value="Genomic_DNA"/>
</dbReference>
<dbReference type="EMBL" id="MK388100">
    <property type="protein sequence ID" value="QAV35535.1"/>
    <property type="molecule type" value="Genomic_DNA"/>
</dbReference>
<organism evidence="11 59">
    <name type="scientific">Myxoma virus</name>
    <dbReference type="NCBI Taxonomy" id="10273"/>
    <lineage>
        <taxon>Viruses</taxon>
        <taxon>Varidnaviria</taxon>
        <taxon>Bamfordvirae</taxon>
        <taxon>Nucleocytoviricota</taxon>
        <taxon>Pokkesviricetes</taxon>
        <taxon>Chitovirales</taxon>
        <taxon>Poxviridae</taxon>
        <taxon>Chordopoxvirinae</taxon>
        <taxon>Leporipoxvirus</taxon>
        <taxon>Leporipoxvirus myxoma</taxon>
    </lineage>
</organism>
<dbReference type="Proteomes" id="UP000293298">
    <property type="component" value="Segment"/>
</dbReference>
<dbReference type="Proteomes" id="UP000294116">
    <property type="component" value="Genome"/>
</dbReference>
<dbReference type="EMBL" id="MK388113">
    <property type="protein sequence ID" value="QAV37732.1"/>
    <property type="molecule type" value="Genomic_DNA"/>
</dbReference>
<evidence type="ECO:0000313" key="41">
    <source>
        <dbReference type="EMBL" id="QAV39929.1"/>
    </source>
</evidence>
<evidence type="ECO:0000256" key="4">
    <source>
        <dbReference type="ARBA" id="ARBA00022692"/>
    </source>
</evidence>
<evidence type="ECO:0000313" key="34">
    <source>
        <dbReference type="EMBL" id="QAV38746.1"/>
    </source>
</evidence>
<dbReference type="EMBL" id="MK388101">
    <property type="protein sequence ID" value="QAV35704.1"/>
    <property type="molecule type" value="Genomic_DNA"/>
</dbReference>
<evidence type="ECO:0000256" key="6">
    <source>
        <dbReference type="ARBA" id="ARBA00022921"/>
    </source>
</evidence>
<dbReference type="Proteomes" id="UP000294984">
    <property type="component" value="Genome"/>
</dbReference>
<evidence type="ECO:0000313" key="12">
    <source>
        <dbReference type="EMBL" id="ADK63679.1"/>
    </source>
</evidence>
<dbReference type="Proteomes" id="UP000299834">
    <property type="component" value="Segment"/>
</dbReference>
<dbReference type="Proteomes" id="UP000292598">
    <property type="component" value="Segment"/>
</dbReference>
<evidence type="ECO:0000313" key="14">
    <source>
        <dbReference type="EMBL" id="QAV34352.1"/>
    </source>
</evidence>
<dbReference type="EMBL" id="MK388094">
    <property type="protein sequence ID" value="QAV34521.1"/>
    <property type="molecule type" value="Genomic_DNA"/>
</dbReference>
<dbReference type="EMBL" id="MK388127">
    <property type="protein sequence ID" value="QAV40098.1"/>
    <property type="molecule type" value="Genomic_DNA"/>
</dbReference>
<evidence type="ECO:0000313" key="30">
    <source>
        <dbReference type="EMBL" id="QAV38070.1"/>
    </source>
</evidence>
<evidence type="ECO:0000313" key="51">
    <source>
        <dbReference type="EMBL" id="QAV42295.1"/>
    </source>
</evidence>
<evidence type="ECO:0000313" key="60">
    <source>
        <dbReference type="Proteomes" id="UP000291083"/>
    </source>
</evidence>
<dbReference type="Proteomes" id="UP000293088">
    <property type="component" value="Segment"/>
</dbReference>
<evidence type="ECO:0000313" key="48">
    <source>
        <dbReference type="EMBL" id="QAV41788.1"/>
    </source>
</evidence>
<dbReference type="Proteomes" id="UP000291087">
    <property type="component" value="Segment"/>
</dbReference>
<dbReference type="Proteomes" id="UP000158288">
    <property type="component" value="Segment"/>
</dbReference>
<dbReference type="Proteomes" id="UP000292524">
    <property type="component" value="Genome"/>
</dbReference>
<proteinExistence type="predicted"/>
<dbReference type="GO" id="GO:0055036">
    <property type="term" value="C:virion membrane"/>
    <property type="evidence" value="ECO:0007669"/>
    <property type="project" value="UniProtKB-SubCell"/>
</dbReference>
<dbReference type="Proteomes" id="UP000293046">
    <property type="component" value="Segment"/>
</dbReference>
<dbReference type="Proteomes" id="UP000292406">
    <property type="component" value="Segment"/>
</dbReference>
<dbReference type="Proteomes" id="UP000292322">
    <property type="component" value="Segment"/>
</dbReference>
<evidence type="ECO:0000313" key="29">
    <source>
        <dbReference type="EMBL" id="QAV37901.1"/>
    </source>
</evidence>
<evidence type="ECO:0000256" key="5">
    <source>
        <dbReference type="ARBA" id="ARBA00022844"/>
    </source>
</evidence>
<evidence type="ECO:0000313" key="15">
    <source>
        <dbReference type="EMBL" id="QAV34521.1"/>
    </source>
</evidence>
<dbReference type="Proteomes" id="UP000294048">
    <property type="component" value="Segment"/>
</dbReference>
<dbReference type="EMBL" id="MK388116">
    <property type="protein sequence ID" value="QAV38239.1"/>
    <property type="molecule type" value="Genomic_DNA"/>
</dbReference>
<dbReference type="EMBL" id="MK388128">
    <property type="protein sequence ID" value="QAV40267.1"/>
    <property type="molecule type" value="Genomic_DNA"/>
</dbReference>
<dbReference type="Proteomes" id="UP000291093">
    <property type="component" value="Segment"/>
</dbReference>
<dbReference type="EMBL" id="MK388123">
    <property type="protein sequence ID" value="QAV39422.1"/>
    <property type="molecule type" value="Genomic_DNA"/>
</dbReference>
<dbReference type="Proteomes" id="UP000292892">
    <property type="component" value="Genome"/>
</dbReference>
<dbReference type="Proteomes" id="UP000292368">
    <property type="component" value="Segment"/>
</dbReference>
<dbReference type="Proteomes" id="UP000292929">
    <property type="component" value="Segment"/>
</dbReference>
<dbReference type="EMBL" id="MK388141">
    <property type="protein sequence ID" value="QAV42464.1"/>
    <property type="molecule type" value="Genomic_DNA"/>
</dbReference>
<dbReference type="EMBL" id="MK388097">
    <property type="protein sequence ID" value="QAV35028.1"/>
    <property type="molecule type" value="Genomic_DNA"/>
</dbReference>
<dbReference type="Proteomes" id="UP000291628">
    <property type="component" value="Segment"/>
</dbReference>
<dbReference type="Proteomes" id="UP000291290">
    <property type="component" value="Segment"/>
</dbReference>
<keyword evidence="9" id="KW-1160">Virus entry into host cell</keyword>
<dbReference type="Proteomes" id="UP000291083">
    <property type="component" value="Segment"/>
</dbReference>
<dbReference type="EMBL" id="MK388114">
    <property type="protein sequence ID" value="QAV37901.1"/>
    <property type="molecule type" value="Genomic_DNA"/>
</dbReference>
<dbReference type="Pfam" id="PF12575">
    <property type="entry name" value="Pox_EPC_I2-L1"/>
    <property type="match status" value="1"/>
</dbReference>
<dbReference type="Proteomes" id="UP000293155">
    <property type="component" value="Genome"/>
</dbReference>
<dbReference type="EMBL" id="MK388099">
    <property type="protein sequence ID" value="QAV35366.1"/>
    <property type="molecule type" value="Genomic_DNA"/>
</dbReference>
<evidence type="ECO:0000313" key="33">
    <source>
        <dbReference type="EMBL" id="QAV38577.1"/>
    </source>
</evidence>
<evidence type="ECO:0000313" key="38">
    <source>
        <dbReference type="EMBL" id="QAV39422.1"/>
    </source>
</evidence>
<dbReference type="EMBL" id="MK388110">
    <property type="protein sequence ID" value="QAV37225.1"/>
    <property type="molecule type" value="Genomic_DNA"/>
</dbReference>
<keyword evidence="5" id="KW-0946">Virion</keyword>
<evidence type="ECO:0000256" key="1">
    <source>
        <dbReference type="ARBA" id="ARBA00004101"/>
    </source>
</evidence>
<evidence type="ECO:0000313" key="22">
    <source>
        <dbReference type="EMBL" id="QAV36211.1"/>
    </source>
</evidence>
<evidence type="ECO:0000313" key="46">
    <source>
        <dbReference type="EMBL" id="QAV41450.1"/>
    </source>
</evidence>
<dbReference type="Proteomes" id="UP000293012">
    <property type="component" value="Segment"/>
</dbReference>
<keyword evidence="4 10" id="KW-0812">Transmembrane</keyword>
<evidence type="ECO:0000313" key="40">
    <source>
        <dbReference type="EMBL" id="QAV39760.1"/>
    </source>
</evidence>
<dbReference type="Proteomes" id="UP000291100">
    <property type="component" value="Genome"/>
</dbReference>
<dbReference type="Proteomes" id="UP000293733">
    <property type="component" value="Segment"/>
</dbReference>
<evidence type="ECO:0000313" key="11">
    <source>
        <dbReference type="EMBL" id="ACB28662.1"/>
    </source>
</evidence>
<dbReference type="Proteomes" id="UP000294706">
    <property type="component" value="Segment"/>
</dbReference>
<dbReference type="EMBL" id="MK388109">
    <property type="protein sequence ID" value="QAV37056.1"/>
    <property type="molecule type" value="Genomic_DNA"/>
</dbReference>
<dbReference type="RefSeq" id="NP_051753.1">
    <property type="nucleotide sequence ID" value="NC_001132.2"/>
</dbReference>
<keyword evidence="3" id="KW-1162">Viral penetration into host cytoplasm</keyword>
<evidence type="ECO:0000313" key="25">
    <source>
        <dbReference type="EMBL" id="QAV36887.1"/>
    </source>
</evidence>
<dbReference type="EMBL" id="MK388093">
    <property type="protein sequence ID" value="QAV34352.1"/>
    <property type="molecule type" value="Genomic_DNA"/>
</dbReference>
<comment type="function">
    <text evidence="1">Late protein which probably plays a role in virus entry into the host cell.</text>
</comment>
<evidence type="ECO:0000256" key="10">
    <source>
        <dbReference type="SAM" id="Phobius"/>
    </source>
</evidence>
<dbReference type="EMBL" id="MK388096">
    <property type="protein sequence ID" value="QAV34859.1"/>
    <property type="molecule type" value="Genomic_DNA"/>
</dbReference>
<dbReference type="EMBL" id="MK388132">
    <property type="protein sequence ID" value="QAV40943.1"/>
    <property type="molecule type" value="Genomic_DNA"/>
</dbReference>
<dbReference type="EMBL" id="MK836424">
    <property type="protein sequence ID" value="QCO69452.1"/>
    <property type="molecule type" value="Genomic_DNA"/>
</dbReference>
<evidence type="ECO:0000313" key="58">
    <source>
        <dbReference type="Proteomes" id="UP000158288"/>
    </source>
</evidence>
<evidence type="ECO:0000313" key="28">
    <source>
        <dbReference type="EMBL" id="QAV37563.1"/>
    </source>
</evidence>
<dbReference type="EMBL" id="MK388135">
    <property type="protein sequence ID" value="QAV41450.1"/>
    <property type="molecule type" value="Genomic_DNA"/>
</dbReference>
<dbReference type="EMBL" id="GQ409969">
    <property type="protein sequence ID" value="ADK63679.1"/>
    <property type="molecule type" value="Genomic_DNA"/>
</dbReference>
<dbReference type="EMBL" id="MK388130">
    <property type="protein sequence ID" value="QAV40605.1"/>
    <property type="molecule type" value="Genomic_DNA"/>
</dbReference>
<evidence type="ECO:0000313" key="59">
    <source>
        <dbReference type="Proteomes" id="UP000160630"/>
    </source>
</evidence>
<evidence type="ECO:0000313" key="50">
    <source>
        <dbReference type="EMBL" id="QAV42126.1"/>
    </source>
</evidence>
<dbReference type="Proteomes" id="UP000293478">
    <property type="component" value="Segment"/>
</dbReference>
<dbReference type="EMBL" id="MK388138">
    <property type="protein sequence ID" value="QAV41957.1"/>
    <property type="molecule type" value="Genomic_DNA"/>
</dbReference>
<dbReference type="EMBL" id="MK388133">
    <property type="protein sequence ID" value="QAV41112.1"/>
    <property type="molecule type" value="Genomic_DNA"/>
</dbReference>
<evidence type="ECO:0000313" key="56">
    <source>
        <dbReference type="EMBL" id="QCO69452.1"/>
    </source>
</evidence>
<dbReference type="EMBL" id="JX565566">
    <property type="protein sequence ID" value="AFU77640.1"/>
    <property type="molecule type" value="Genomic_DNA"/>
</dbReference>
<dbReference type="EMBL" id="MK388112">
    <property type="protein sequence ID" value="QAV37563.1"/>
    <property type="molecule type" value="Genomic_DNA"/>
</dbReference>
<dbReference type="EMBL" id="EU552530">
    <property type="protein sequence ID" value="ACB28662.1"/>
    <property type="molecule type" value="Genomic_DNA"/>
</dbReference>
<evidence type="ECO:0000313" key="57">
    <source>
        <dbReference type="Proteomes" id="UP000096711"/>
    </source>
</evidence>
<dbReference type="PIRSF" id="PIRSF003766">
    <property type="entry name" value="VAC_I2L"/>
    <property type="match status" value="1"/>
</dbReference>
<dbReference type="EMBL" id="MK388129">
    <property type="protein sequence ID" value="QAV40436.1"/>
    <property type="molecule type" value="Genomic_DNA"/>
</dbReference>
<reference evidence="13 57" key="3">
    <citation type="journal article" date="2012" name="PLoS Pathog.">
        <title>Evolutionary history and attenuation of myxoma virus on two continents.</title>
        <authorList>
            <person name="Kerr P.J."/>
            <person name="Ghedin E."/>
            <person name="Depasse J.V."/>
            <person name="Fitch A."/>
            <person name="Cattadori I.M."/>
            <person name="Hudson P.J."/>
            <person name="Tscharke D.C."/>
            <person name="Read A.F."/>
            <person name="Holmes E.C."/>
        </authorList>
    </citation>
    <scope>NUCLEOTIDE SEQUENCE [LARGE SCALE GENOMIC DNA]</scope>
    <source>
        <strain evidence="13">England/Cornwall/4-54/1</strain>
    </source>
</reference>
<dbReference type="InterPro" id="IPR009175">
    <property type="entry name" value="Poxvirus_I2"/>
</dbReference>
<dbReference type="Proteomes" id="UP000293687">
    <property type="component" value="Segment"/>
</dbReference>
<evidence type="ECO:0000313" key="31">
    <source>
        <dbReference type="EMBL" id="QAV38239.1"/>
    </source>
</evidence>
<evidence type="ECO:0000313" key="62">
    <source>
        <dbReference type="Proteomes" id="UP000299834"/>
    </source>
</evidence>
<keyword evidence="7 10" id="KW-1133">Transmembrane helix</keyword>
<evidence type="ECO:0000256" key="9">
    <source>
        <dbReference type="ARBA" id="ARBA00023296"/>
    </source>
</evidence>
<dbReference type="GeneID" id="932115"/>
<dbReference type="Proteomes" id="UP000292684">
    <property type="component" value="Segment"/>
</dbReference>
<evidence type="ECO:0000313" key="20">
    <source>
        <dbReference type="EMBL" id="QAV35366.1"/>
    </source>
</evidence>
<dbReference type="EMBL" id="MK388105">
    <property type="protein sequence ID" value="QAV36380.1"/>
    <property type="molecule type" value="Genomic_DNA"/>
</dbReference>
<dbReference type="Proteomes" id="UP000291454">
    <property type="component" value="Genome"/>
</dbReference>
<dbReference type="Proteomes" id="UP000291536">
    <property type="component" value="Genome"/>
</dbReference>
<evidence type="ECO:0000256" key="8">
    <source>
        <dbReference type="ARBA" id="ARBA00023136"/>
    </source>
</evidence>
<dbReference type="EMBL" id="MK388103">
    <property type="protein sequence ID" value="QAV36042.1"/>
    <property type="molecule type" value="Genomic_DNA"/>
</dbReference>
<dbReference type="Proteomes" id="UP000294008">
    <property type="component" value="Genome"/>
</dbReference>
<dbReference type="EMBL" id="MK388104">
    <property type="protein sequence ID" value="QAV36211.1"/>
    <property type="molecule type" value="Genomic_DNA"/>
</dbReference>
<dbReference type="Proteomes" id="UP000293723">
    <property type="component" value="Segment"/>
</dbReference>
<comment type="subcellular location">
    <subcellularLocation>
        <location evidence="2">Virion membrane</location>
        <topology evidence="2">Single-pass membrane protein</topology>
    </subcellularLocation>
</comment>
<evidence type="ECO:0000313" key="47">
    <source>
        <dbReference type="EMBL" id="QAV41619.1"/>
    </source>
</evidence>
<dbReference type="Proteomes" id="UP000291608">
    <property type="component" value="Segment"/>
</dbReference>
<evidence type="ECO:0000313" key="17">
    <source>
        <dbReference type="EMBL" id="QAV34859.1"/>
    </source>
</evidence>
<evidence type="ECO:0000313" key="37">
    <source>
        <dbReference type="EMBL" id="QAV39253.1"/>
    </source>
</evidence>
<dbReference type="Proteomes" id="UP000160630">
    <property type="component" value="Segment"/>
</dbReference>
<dbReference type="Proteomes" id="UP000293333">
    <property type="component" value="Segment"/>
</dbReference>
<evidence type="ECO:0000313" key="44">
    <source>
        <dbReference type="EMBL" id="QAV41112.1"/>
    </source>
</evidence>
<keyword evidence="8 10" id="KW-0472">Membrane</keyword>
<evidence type="ECO:0000313" key="39">
    <source>
        <dbReference type="EMBL" id="QAV39591.1"/>
    </source>
</evidence>
<dbReference type="Proteomes" id="UP000293529">
    <property type="component" value="Segment"/>
</dbReference>
<dbReference type="Proteomes" id="UP000292450">
    <property type="component" value="Segment"/>
</dbReference>
<reference evidence="11 59" key="1">
    <citation type="journal article" date="2009" name="J. Virol.">
        <title>Genome comparison of a nonpathogenic myxoma virus field strain with its ancestor, the virulent Lausanne strain.</title>
        <authorList>
            <person name="Morales M."/>
            <person name="Ramirez M.A."/>
            <person name="Cano M.J."/>
            <person name="Parraga M."/>
            <person name="Castilla J."/>
            <person name="Perez-Ordoyo L.I."/>
            <person name="Torres J.M."/>
            <person name="Barcena J."/>
        </authorList>
    </citation>
    <scope>NUCLEOTIDE SEQUENCE [LARGE SCALE GENOMIC DNA]</scope>
    <source>
        <strain evidence="11">6918</strain>
    </source>
</reference>
<dbReference type="EMBL" id="MK388098">
    <property type="protein sequence ID" value="QAV35197.1"/>
    <property type="molecule type" value="Genomic_DNA"/>
</dbReference>
<dbReference type="EMBL" id="MK388108">
    <property type="protein sequence ID" value="QAV36887.1"/>
    <property type="molecule type" value="Genomic_DNA"/>
</dbReference>
<evidence type="ECO:0000313" key="61">
    <source>
        <dbReference type="Proteomes" id="UP000291087"/>
    </source>
</evidence>